<dbReference type="Proteomes" id="UP000680750">
    <property type="component" value="Chromosome"/>
</dbReference>
<evidence type="ECO:0000259" key="1">
    <source>
        <dbReference type="Pfam" id="PF08031"/>
    </source>
</evidence>
<dbReference type="InterPro" id="IPR012951">
    <property type="entry name" value="BBE"/>
</dbReference>
<proteinExistence type="predicted"/>
<protein>
    <recommendedName>
        <fullName evidence="1">Berberine/berberine-like domain-containing protein</fullName>
    </recommendedName>
</protein>
<sequence length="145" mass="15617">MPGLPPGFRFVLRSAFVRRITPELVDELVAATATAAVNVRALGGAVARVPADATAFAYRDSAALVTLALMGEEAMVERATPRLVETWQRIAPFTTGAYSNFGTADHPTDAASIYPASTHQRLAEVKRSYDPDNVFRHNYNIAPAA</sequence>
<name>A0A810KZN2_9ACTN</name>
<dbReference type="Pfam" id="PF08031">
    <property type="entry name" value="BBE"/>
    <property type="match status" value="1"/>
</dbReference>
<gene>
    <name evidence="2" type="ORF">Asera_22230</name>
</gene>
<keyword evidence="3" id="KW-1185">Reference proteome</keyword>
<reference evidence="2" key="1">
    <citation type="submission" date="2020-08" db="EMBL/GenBank/DDBJ databases">
        <title>Whole genome shotgun sequence of Actinocatenispora sera NBRC 101916.</title>
        <authorList>
            <person name="Komaki H."/>
            <person name="Tamura T."/>
        </authorList>
    </citation>
    <scope>NUCLEOTIDE SEQUENCE</scope>
    <source>
        <strain evidence="2">NBRC 101916</strain>
    </source>
</reference>
<evidence type="ECO:0000313" key="2">
    <source>
        <dbReference type="EMBL" id="BCJ28115.1"/>
    </source>
</evidence>
<dbReference type="GO" id="GO:0050660">
    <property type="term" value="F:flavin adenine dinucleotide binding"/>
    <property type="evidence" value="ECO:0007669"/>
    <property type="project" value="InterPro"/>
</dbReference>
<dbReference type="Gene3D" id="3.40.462.20">
    <property type="match status" value="1"/>
</dbReference>
<dbReference type="GO" id="GO:0016491">
    <property type="term" value="F:oxidoreductase activity"/>
    <property type="evidence" value="ECO:0007669"/>
    <property type="project" value="InterPro"/>
</dbReference>
<dbReference type="EMBL" id="AP023354">
    <property type="protein sequence ID" value="BCJ28115.1"/>
    <property type="molecule type" value="Genomic_DNA"/>
</dbReference>
<dbReference type="RefSeq" id="WP_212804555.1">
    <property type="nucleotide sequence ID" value="NZ_AP023354.1"/>
</dbReference>
<evidence type="ECO:0000313" key="3">
    <source>
        <dbReference type="Proteomes" id="UP000680750"/>
    </source>
</evidence>
<feature type="domain" description="Berberine/berberine-like" evidence="1">
    <location>
        <begin position="97"/>
        <end position="141"/>
    </location>
</feature>
<dbReference type="AlphaFoldDB" id="A0A810KZN2"/>
<dbReference type="KEGG" id="aser:Asera_22230"/>
<organism evidence="2 3">
    <name type="scientific">Actinocatenispora sera</name>
    <dbReference type="NCBI Taxonomy" id="390989"/>
    <lineage>
        <taxon>Bacteria</taxon>
        <taxon>Bacillati</taxon>
        <taxon>Actinomycetota</taxon>
        <taxon>Actinomycetes</taxon>
        <taxon>Micromonosporales</taxon>
        <taxon>Micromonosporaceae</taxon>
        <taxon>Actinocatenispora</taxon>
    </lineage>
</organism>
<accession>A0A810KZN2</accession>